<dbReference type="EMBL" id="JAVRRJ010000001">
    <property type="protein sequence ID" value="KAK5091327.1"/>
    <property type="molecule type" value="Genomic_DNA"/>
</dbReference>
<organism evidence="2 3">
    <name type="scientific">Lithohypha guttulata</name>
    <dbReference type="NCBI Taxonomy" id="1690604"/>
    <lineage>
        <taxon>Eukaryota</taxon>
        <taxon>Fungi</taxon>
        <taxon>Dikarya</taxon>
        <taxon>Ascomycota</taxon>
        <taxon>Pezizomycotina</taxon>
        <taxon>Eurotiomycetes</taxon>
        <taxon>Chaetothyriomycetidae</taxon>
        <taxon>Chaetothyriales</taxon>
        <taxon>Trichomeriaceae</taxon>
        <taxon>Lithohypha</taxon>
    </lineage>
</organism>
<gene>
    <name evidence="2" type="ORF">LTR05_001510</name>
</gene>
<evidence type="ECO:0000313" key="2">
    <source>
        <dbReference type="EMBL" id="KAK5091327.1"/>
    </source>
</evidence>
<dbReference type="AlphaFoldDB" id="A0AAN7T7M2"/>
<comment type="caution">
    <text evidence="2">The sequence shown here is derived from an EMBL/GenBank/DDBJ whole genome shotgun (WGS) entry which is preliminary data.</text>
</comment>
<accession>A0AAN7T7M2</accession>
<feature type="region of interest" description="Disordered" evidence="1">
    <location>
        <begin position="12"/>
        <end position="49"/>
    </location>
</feature>
<proteinExistence type="predicted"/>
<protein>
    <recommendedName>
        <fullName evidence="4">WW domain-containing protein</fullName>
    </recommendedName>
</protein>
<dbReference type="Proteomes" id="UP001309876">
    <property type="component" value="Unassembled WGS sequence"/>
</dbReference>
<name>A0AAN7T7M2_9EURO</name>
<keyword evidence="3" id="KW-1185">Reference proteome</keyword>
<evidence type="ECO:0008006" key="4">
    <source>
        <dbReference type="Google" id="ProtNLM"/>
    </source>
</evidence>
<evidence type="ECO:0000313" key="3">
    <source>
        <dbReference type="Proteomes" id="UP001309876"/>
    </source>
</evidence>
<feature type="compositionally biased region" description="Low complexity" evidence="1">
    <location>
        <begin position="18"/>
        <end position="39"/>
    </location>
</feature>
<reference evidence="2 3" key="1">
    <citation type="submission" date="2023-08" db="EMBL/GenBank/DDBJ databases">
        <title>Black Yeasts Isolated from many extreme environments.</title>
        <authorList>
            <person name="Coleine C."/>
            <person name="Stajich J.E."/>
            <person name="Selbmann L."/>
        </authorList>
    </citation>
    <scope>NUCLEOTIDE SEQUENCE [LARGE SCALE GENOMIC DNA]</scope>
    <source>
        <strain evidence="2 3">CCFEE 5910</strain>
    </source>
</reference>
<evidence type="ECO:0000256" key="1">
    <source>
        <dbReference type="SAM" id="MobiDB-lite"/>
    </source>
</evidence>
<sequence length="195" mass="22427">MSFLNNVLEQFSHHKSSNQQQQYQQGGYPQGNYYPQGGYAQNDGRPHPPAPWMAEFDQYENRWVYINRETGQRTHEFPQGGYGGYDNRGYGQPMDYQQQGYQGAPMQMQQEQQHKSHAGRNAALAGAAGLAGGALLMHEGEKVEDEWKRDEYRAEERFDDARYDIDNEARRAGNWVEDAPERLAYDAGQDVQRVE</sequence>